<feature type="compositionally biased region" description="Polar residues" evidence="1">
    <location>
        <begin position="1"/>
        <end position="15"/>
    </location>
</feature>
<keyword evidence="2" id="KW-0472">Membrane</keyword>
<dbReference type="VEuPathDB" id="FungiDB:GGTG_05841"/>
<keyword evidence="2" id="KW-0812">Transmembrane</keyword>
<reference evidence="4" key="5">
    <citation type="submission" date="2018-04" db="UniProtKB">
        <authorList>
            <consortium name="EnsemblFungi"/>
        </authorList>
    </citation>
    <scope>IDENTIFICATION</scope>
    <source>
        <strain evidence="4">R3-111a-1</strain>
    </source>
</reference>
<dbReference type="EnsemblFungi" id="EJT75916">
    <property type="protein sequence ID" value="EJT75916"/>
    <property type="gene ID" value="GGTG_05841"/>
</dbReference>
<evidence type="ECO:0000256" key="1">
    <source>
        <dbReference type="SAM" id="MobiDB-lite"/>
    </source>
</evidence>
<evidence type="ECO:0008006" key="6">
    <source>
        <dbReference type="Google" id="ProtNLM"/>
    </source>
</evidence>
<protein>
    <recommendedName>
        <fullName evidence="6">MARVEL domain-containing protein</fullName>
    </recommendedName>
</protein>
<reference evidence="3" key="2">
    <citation type="submission" date="2010-07" db="EMBL/GenBank/DDBJ databases">
        <authorList>
            <consortium name="The Broad Institute Genome Sequencing Platform"/>
            <consortium name="Broad Institute Genome Sequencing Center for Infectious Disease"/>
            <person name="Ma L.-J."/>
            <person name="Dead R."/>
            <person name="Young S."/>
            <person name="Zeng Q."/>
            <person name="Koehrsen M."/>
            <person name="Alvarado L."/>
            <person name="Berlin A."/>
            <person name="Chapman S.B."/>
            <person name="Chen Z."/>
            <person name="Freedman E."/>
            <person name="Gellesch M."/>
            <person name="Goldberg J."/>
            <person name="Griggs A."/>
            <person name="Gujja S."/>
            <person name="Heilman E.R."/>
            <person name="Heiman D."/>
            <person name="Hepburn T."/>
            <person name="Howarth C."/>
            <person name="Jen D."/>
            <person name="Larson L."/>
            <person name="Mehta T."/>
            <person name="Neiman D."/>
            <person name="Pearson M."/>
            <person name="Roberts A."/>
            <person name="Saif S."/>
            <person name="Shea T."/>
            <person name="Shenoy N."/>
            <person name="Sisk P."/>
            <person name="Stolte C."/>
            <person name="Sykes S."/>
            <person name="Walk T."/>
            <person name="White J."/>
            <person name="Yandava C."/>
            <person name="Haas B."/>
            <person name="Nusbaum C."/>
            <person name="Birren B."/>
        </authorList>
    </citation>
    <scope>NUCLEOTIDE SEQUENCE</scope>
    <source>
        <strain evidence="3">R3-111a-1</strain>
    </source>
</reference>
<accession>J3NX34</accession>
<dbReference type="GeneID" id="20346299"/>
<reference evidence="4" key="4">
    <citation type="journal article" date="2015" name="G3 (Bethesda)">
        <title>Genome sequences of three phytopathogenic species of the Magnaporthaceae family of fungi.</title>
        <authorList>
            <person name="Okagaki L.H."/>
            <person name="Nunes C.C."/>
            <person name="Sailsbery J."/>
            <person name="Clay B."/>
            <person name="Brown D."/>
            <person name="John T."/>
            <person name="Oh Y."/>
            <person name="Young N."/>
            <person name="Fitzgerald M."/>
            <person name="Haas B.J."/>
            <person name="Zeng Q."/>
            <person name="Young S."/>
            <person name="Adiconis X."/>
            <person name="Fan L."/>
            <person name="Levin J.Z."/>
            <person name="Mitchell T.K."/>
            <person name="Okubara P.A."/>
            <person name="Farman M.L."/>
            <person name="Kohn L.M."/>
            <person name="Birren B."/>
            <person name="Ma L.-J."/>
            <person name="Dean R.A."/>
        </authorList>
    </citation>
    <scope>NUCLEOTIDE SEQUENCE</scope>
    <source>
        <strain evidence="4">R3-111a-1</strain>
    </source>
</reference>
<gene>
    <name evidence="4" type="primary">20346299</name>
    <name evidence="3" type="ORF">GGTG_05841</name>
</gene>
<evidence type="ECO:0000313" key="3">
    <source>
        <dbReference type="EMBL" id="EJT75916.1"/>
    </source>
</evidence>
<feature type="transmembrane region" description="Helical" evidence="2">
    <location>
        <begin position="55"/>
        <end position="79"/>
    </location>
</feature>
<proteinExistence type="predicted"/>
<keyword evidence="2" id="KW-1133">Transmembrane helix</keyword>
<evidence type="ECO:0000256" key="2">
    <source>
        <dbReference type="SAM" id="Phobius"/>
    </source>
</evidence>
<evidence type="ECO:0000313" key="4">
    <source>
        <dbReference type="EnsemblFungi" id="EJT75916"/>
    </source>
</evidence>
<dbReference type="Proteomes" id="UP000006039">
    <property type="component" value="Unassembled WGS sequence"/>
</dbReference>
<sequence>MPTSFSSSDYKPSTDQTRDTSAPPAAPRSGCCRGDNDGLSGTAFPRGAPHRGLYIGLRATGVLVGMTLIVLSTVSSTVAHLPGRWLSVGLGPGINSMLLNASDLWAIYRASRRHTPQIRLFWDGGAAIGILIAAGFLTSWTADLARGGDQMVVGGVDRLGLSAAMIASLFAACLIHLAFSISGFRSWRQLRATRNTSTV</sequence>
<feature type="transmembrane region" description="Helical" evidence="2">
    <location>
        <begin position="161"/>
        <end position="184"/>
    </location>
</feature>
<dbReference type="HOGENOM" id="CLU_1175632_0_0_1"/>
<evidence type="ECO:0000313" key="5">
    <source>
        <dbReference type="Proteomes" id="UP000006039"/>
    </source>
</evidence>
<reference evidence="3" key="3">
    <citation type="submission" date="2010-09" db="EMBL/GenBank/DDBJ databases">
        <title>Annotation of Gaeumannomyces graminis var. tritici R3-111a-1.</title>
        <authorList>
            <consortium name="The Broad Institute Genome Sequencing Platform"/>
            <person name="Ma L.-J."/>
            <person name="Dead R."/>
            <person name="Young S.K."/>
            <person name="Zeng Q."/>
            <person name="Gargeya S."/>
            <person name="Fitzgerald M."/>
            <person name="Haas B."/>
            <person name="Abouelleil A."/>
            <person name="Alvarado L."/>
            <person name="Arachchi H.M."/>
            <person name="Berlin A."/>
            <person name="Brown A."/>
            <person name="Chapman S.B."/>
            <person name="Chen Z."/>
            <person name="Dunbar C."/>
            <person name="Freedman E."/>
            <person name="Gearin G."/>
            <person name="Gellesch M."/>
            <person name="Goldberg J."/>
            <person name="Griggs A."/>
            <person name="Gujja S."/>
            <person name="Heiman D."/>
            <person name="Howarth C."/>
            <person name="Larson L."/>
            <person name="Lui A."/>
            <person name="MacDonald P.J.P."/>
            <person name="Mehta T."/>
            <person name="Montmayeur A."/>
            <person name="Murphy C."/>
            <person name="Neiman D."/>
            <person name="Pearson M."/>
            <person name="Priest M."/>
            <person name="Roberts A."/>
            <person name="Saif S."/>
            <person name="Shea T."/>
            <person name="Shenoy N."/>
            <person name="Sisk P."/>
            <person name="Stolte C."/>
            <person name="Sykes S."/>
            <person name="Yandava C."/>
            <person name="Wortman J."/>
            <person name="Nusbaum C."/>
            <person name="Birren B."/>
        </authorList>
    </citation>
    <scope>NUCLEOTIDE SEQUENCE</scope>
    <source>
        <strain evidence="3">R3-111a-1</strain>
    </source>
</reference>
<dbReference type="AlphaFoldDB" id="J3NX34"/>
<feature type="transmembrane region" description="Helical" evidence="2">
    <location>
        <begin position="85"/>
        <end position="108"/>
    </location>
</feature>
<dbReference type="eggNOG" id="ENOG502RN4V">
    <property type="taxonomic scope" value="Eukaryota"/>
</dbReference>
<keyword evidence="5" id="KW-1185">Reference proteome</keyword>
<reference evidence="5" key="1">
    <citation type="submission" date="2010-07" db="EMBL/GenBank/DDBJ databases">
        <title>The genome sequence of Gaeumannomyces graminis var. tritici strain R3-111a-1.</title>
        <authorList>
            <consortium name="The Broad Institute Genome Sequencing Platform"/>
            <person name="Ma L.-J."/>
            <person name="Dead R."/>
            <person name="Young S."/>
            <person name="Zeng Q."/>
            <person name="Koehrsen M."/>
            <person name="Alvarado L."/>
            <person name="Berlin A."/>
            <person name="Chapman S.B."/>
            <person name="Chen Z."/>
            <person name="Freedman E."/>
            <person name="Gellesch M."/>
            <person name="Goldberg J."/>
            <person name="Griggs A."/>
            <person name="Gujja S."/>
            <person name="Heilman E.R."/>
            <person name="Heiman D."/>
            <person name="Hepburn T."/>
            <person name="Howarth C."/>
            <person name="Jen D."/>
            <person name="Larson L."/>
            <person name="Mehta T."/>
            <person name="Neiman D."/>
            <person name="Pearson M."/>
            <person name="Roberts A."/>
            <person name="Saif S."/>
            <person name="Shea T."/>
            <person name="Shenoy N."/>
            <person name="Sisk P."/>
            <person name="Stolte C."/>
            <person name="Sykes S."/>
            <person name="Walk T."/>
            <person name="White J."/>
            <person name="Yandava C."/>
            <person name="Haas B."/>
            <person name="Nusbaum C."/>
            <person name="Birren B."/>
        </authorList>
    </citation>
    <scope>NUCLEOTIDE SEQUENCE [LARGE SCALE GENOMIC DNA]</scope>
    <source>
        <strain evidence="5">R3-111a-1</strain>
    </source>
</reference>
<name>J3NX34_GAET3</name>
<feature type="region of interest" description="Disordered" evidence="1">
    <location>
        <begin position="1"/>
        <end position="34"/>
    </location>
</feature>
<dbReference type="RefSeq" id="XP_009221916.1">
    <property type="nucleotide sequence ID" value="XM_009223652.1"/>
</dbReference>
<feature type="transmembrane region" description="Helical" evidence="2">
    <location>
        <begin position="120"/>
        <end position="141"/>
    </location>
</feature>
<dbReference type="EMBL" id="GL385397">
    <property type="protein sequence ID" value="EJT75916.1"/>
    <property type="molecule type" value="Genomic_DNA"/>
</dbReference>
<organism evidence="3">
    <name type="scientific">Gaeumannomyces tritici (strain R3-111a-1)</name>
    <name type="common">Wheat and barley take-all root rot fungus</name>
    <name type="synonym">Gaeumannomyces graminis var. tritici</name>
    <dbReference type="NCBI Taxonomy" id="644352"/>
    <lineage>
        <taxon>Eukaryota</taxon>
        <taxon>Fungi</taxon>
        <taxon>Dikarya</taxon>
        <taxon>Ascomycota</taxon>
        <taxon>Pezizomycotina</taxon>
        <taxon>Sordariomycetes</taxon>
        <taxon>Sordariomycetidae</taxon>
        <taxon>Magnaporthales</taxon>
        <taxon>Magnaporthaceae</taxon>
        <taxon>Gaeumannomyces</taxon>
    </lineage>
</organism>